<name>A0A6C2UQ58_9BACT</name>
<accession>A0A6C2UQ58</accession>
<gene>
    <name evidence="1" type="ORF">SCARR_04291</name>
</gene>
<proteinExistence type="predicted"/>
<organism evidence="1 2">
    <name type="scientific">Pontiella sulfatireligans</name>
    <dbReference type="NCBI Taxonomy" id="2750658"/>
    <lineage>
        <taxon>Bacteria</taxon>
        <taxon>Pseudomonadati</taxon>
        <taxon>Kiritimatiellota</taxon>
        <taxon>Kiritimatiellia</taxon>
        <taxon>Kiritimatiellales</taxon>
        <taxon>Pontiellaceae</taxon>
        <taxon>Pontiella</taxon>
    </lineage>
</organism>
<keyword evidence="2" id="KW-1185">Reference proteome</keyword>
<evidence type="ECO:0000313" key="2">
    <source>
        <dbReference type="Proteomes" id="UP000346198"/>
    </source>
</evidence>
<protein>
    <submittedName>
        <fullName evidence="1">Uncharacterized protein</fullName>
    </submittedName>
</protein>
<dbReference type="Proteomes" id="UP000346198">
    <property type="component" value="Unassembled WGS sequence"/>
</dbReference>
<reference evidence="1 2" key="1">
    <citation type="submission" date="2019-04" db="EMBL/GenBank/DDBJ databases">
        <authorList>
            <person name="Van Vliet M D."/>
        </authorList>
    </citation>
    <scope>NUCLEOTIDE SEQUENCE [LARGE SCALE GENOMIC DNA]</scope>
    <source>
        <strain evidence="1 2">F21</strain>
    </source>
</reference>
<evidence type="ECO:0000313" key="1">
    <source>
        <dbReference type="EMBL" id="VGO22209.1"/>
    </source>
</evidence>
<sequence length="50" mass="5729">MKVPLQTLLVLGFRVQYRHSFLQEWPSLPLAFSVMGSGNSHYLHVVALLF</sequence>
<dbReference type="AlphaFoldDB" id="A0A6C2UQ58"/>
<dbReference type="EMBL" id="CAAHFH010000002">
    <property type="protein sequence ID" value="VGO22209.1"/>
    <property type="molecule type" value="Genomic_DNA"/>
</dbReference>